<dbReference type="EMBL" id="CABVQD010000031">
    <property type="protein sequence ID" value="VWC28292.1"/>
    <property type="molecule type" value="Genomic_DNA"/>
</dbReference>
<protein>
    <submittedName>
        <fullName evidence="5">RND transporter MFP subunit</fullName>
    </submittedName>
</protein>
<feature type="region of interest" description="Disordered" evidence="3">
    <location>
        <begin position="363"/>
        <end position="385"/>
    </location>
</feature>
<dbReference type="Gene3D" id="2.40.50.100">
    <property type="match status" value="1"/>
</dbReference>
<keyword evidence="2" id="KW-0175">Coiled coil</keyword>
<accession>A0A6P2R0A5</accession>
<organism evidence="5 6">
    <name type="scientific">Burkholderia paludis</name>
    <dbReference type="NCBI Taxonomy" id="1506587"/>
    <lineage>
        <taxon>Bacteria</taxon>
        <taxon>Pseudomonadati</taxon>
        <taxon>Pseudomonadota</taxon>
        <taxon>Betaproteobacteria</taxon>
        <taxon>Burkholderiales</taxon>
        <taxon>Burkholderiaceae</taxon>
        <taxon>Burkholderia</taxon>
        <taxon>Burkholderia cepacia complex</taxon>
    </lineage>
</organism>
<evidence type="ECO:0000256" key="2">
    <source>
        <dbReference type="SAM" id="Coils"/>
    </source>
</evidence>
<dbReference type="GO" id="GO:1990281">
    <property type="term" value="C:efflux pump complex"/>
    <property type="evidence" value="ECO:0007669"/>
    <property type="project" value="TreeGrafter"/>
</dbReference>
<reference evidence="5 6" key="1">
    <citation type="submission" date="2019-09" db="EMBL/GenBank/DDBJ databases">
        <authorList>
            <person name="Depoorter E."/>
        </authorList>
    </citation>
    <scope>NUCLEOTIDE SEQUENCE [LARGE SCALE GENOMIC DNA]</scope>
    <source>
        <strain evidence="5">LMG 30113</strain>
    </source>
</reference>
<evidence type="ECO:0000256" key="3">
    <source>
        <dbReference type="SAM" id="MobiDB-lite"/>
    </source>
</evidence>
<feature type="transmembrane region" description="Helical" evidence="4">
    <location>
        <begin position="7"/>
        <end position="24"/>
    </location>
</feature>
<name>A0A6P2R0A5_9BURK</name>
<feature type="compositionally biased region" description="Polar residues" evidence="3">
    <location>
        <begin position="366"/>
        <end position="377"/>
    </location>
</feature>
<evidence type="ECO:0000256" key="1">
    <source>
        <dbReference type="ARBA" id="ARBA00009477"/>
    </source>
</evidence>
<dbReference type="NCBIfam" id="TIGR01730">
    <property type="entry name" value="RND_mfp"/>
    <property type="match status" value="1"/>
</dbReference>
<keyword evidence="4" id="KW-1133">Transmembrane helix</keyword>
<dbReference type="InterPro" id="IPR006143">
    <property type="entry name" value="RND_pump_MFP"/>
</dbReference>
<dbReference type="SUPFAM" id="SSF111369">
    <property type="entry name" value="HlyD-like secretion proteins"/>
    <property type="match status" value="1"/>
</dbReference>
<evidence type="ECO:0000313" key="5">
    <source>
        <dbReference type="EMBL" id="VWC28292.1"/>
    </source>
</evidence>
<sequence>MKLSRRTSAWTAILFVGIGVFWVIRPGLKAADKPGSPPAALSVSVVMPQYLQWPDTIEANGNTAAWQEAIVGAETGSLRITELHADVGSTVKRGQLLARLADDTATANLRKQTAAVAQARANLDQAEADVKRSRLVADSGALSRQKLDEYSVTAAVDRAALASAQAELQNARITLSQTRIVAVDDGTISSRSALLGNVVSVGTELFRLIRGGRVEWQAEVDPRQLARIRAGQSAHVTLPGGKTVNGNVRLVSPTVSTSTGRAIVYVALSGHDAQPGMFAGGNIELGMTNAWTLPEAALVPRDGRTDIYVLNSDSTTVTRRTVVVGRHRDGRSEILSGLESGMRVVNGGGGFLSDGVVVKVIADRQSPGNAPSRPTATDTERGRAS</sequence>
<feature type="coiled-coil region" evidence="2">
    <location>
        <begin position="109"/>
        <end position="136"/>
    </location>
</feature>
<dbReference type="GO" id="GO:0015562">
    <property type="term" value="F:efflux transmembrane transporter activity"/>
    <property type="evidence" value="ECO:0007669"/>
    <property type="project" value="TreeGrafter"/>
</dbReference>
<dbReference type="PANTHER" id="PTHR30469">
    <property type="entry name" value="MULTIDRUG RESISTANCE PROTEIN MDTA"/>
    <property type="match status" value="1"/>
</dbReference>
<evidence type="ECO:0000313" key="6">
    <source>
        <dbReference type="Proteomes" id="UP000494330"/>
    </source>
</evidence>
<gene>
    <name evidence="5" type="ORF">BPA30113_06134</name>
</gene>
<dbReference type="AlphaFoldDB" id="A0A6P2R0A5"/>
<dbReference type="Gene3D" id="1.10.287.470">
    <property type="entry name" value="Helix hairpin bin"/>
    <property type="match status" value="1"/>
</dbReference>
<keyword evidence="4" id="KW-0472">Membrane</keyword>
<keyword evidence="6" id="KW-1185">Reference proteome</keyword>
<evidence type="ECO:0000256" key="4">
    <source>
        <dbReference type="SAM" id="Phobius"/>
    </source>
</evidence>
<dbReference type="Gene3D" id="2.40.30.170">
    <property type="match status" value="1"/>
</dbReference>
<keyword evidence="4" id="KW-0812">Transmembrane</keyword>
<dbReference type="PANTHER" id="PTHR30469:SF15">
    <property type="entry name" value="HLYD FAMILY OF SECRETION PROTEINS"/>
    <property type="match status" value="1"/>
</dbReference>
<dbReference type="RefSeq" id="WP_052001531.1">
    <property type="nucleotide sequence ID" value="NZ_CABVQD010000031.1"/>
</dbReference>
<dbReference type="Gene3D" id="2.40.420.20">
    <property type="match status" value="1"/>
</dbReference>
<dbReference type="Proteomes" id="UP000494330">
    <property type="component" value="Unassembled WGS sequence"/>
</dbReference>
<proteinExistence type="inferred from homology"/>
<comment type="similarity">
    <text evidence="1">Belongs to the membrane fusion protein (MFP) (TC 8.A.1) family.</text>
</comment>